<evidence type="ECO:0000256" key="2">
    <source>
        <dbReference type="SAM" id="Phobius"/>
    </source>
</evidence>
<proteinExistence type="predicted"/>
<organism evidence="3 4">
    <name type="scientific">Jannaschia pagri</name>
    <dbReference type="NCBI Taxonomy" id="2829797"/>
    <lineage>
        <taxon>Bacteria</taxon>
        <taxon>Pseudomonadati</taxon>
        <taxon>Pseudomonadota</taxon>
        <taxon>Alphaproteobacteria</taxon>
        <taxon>Rhodobacterales</taxon>
        <taxon>Roseobacteraceae</taxon>
        <taxon>Jannaschia</taxon>
    </lineage>
</organism>
<evidence type="ECO:0000256" key="1">
    <source>
        <dbReference type="SAM" id="MobiDB-lite"/>
    </source>
</evidence>
<feature type="transmembrane region" description="Helical" evidence="2">
    <location>
        <begin position="121"/>
        <end position="141"/>
    </location>
</feature>
<dbReference type="Proteomes" id="UP000786693">
    <property type="component" value="Unassembled WGS sequence"/>
</dbReference>
<evidence type="ECO:0000313" key="4">
    <source>
        <dbReference type="Proteomes" id="UP000786693"/>
    </source>
</evidence>
<keyword evidence="2" id="KW-1133">Transmembrane helix</keyword>
<dbReference type="Pfam" id="PF10112">
    <property type="entry name" value="Halogen_Hydrol"/>
    <property type="match status" value="1"/>
</dbReference>
<name>A0ABQ4NH04_9RHOB</name>
<comment type="caution">
    <text evidence="3">The sequence shown here is derived from an EMBL/GenBank/DDBJ whole genome shotgun (WGS) entry which is preliminary data.</text>
</comment>
<dbReference type="RefSeq" id="WP_220747087.1">
    <property type="nucleotide sequence ID" value="NZ_BPFH01000001.1"/>
</dbReference>
<reference evidence="3 4" key="1">
    <citation type="submission" date="2021-05" db="EMBL/GenBank/DDBJ databases">
        <title>Bacteria Genome sequencing.</title>
        <authorList>
            <person name="Takabe Y."/>
            <person name="Nakajima Y."/>
            <person name="Suzuki S."/>
            <person name="Shiozaki T."/>
        </authorList>
    </citation>
    <scope>NUCLEOTIDE SEQUENCE [LARGE SCALE GENOMIC DNA]</scope>
    <source>
        <strain evidence="3 4">AI_62</strain>
    </source>
</reference>
<feature type="transmembrane region" description="Helical" evidence="2">
    <location>
        <begin position="54"/>
        <end position="75"/>
    </location>
</feature>
<keyword evidence="2" id="KW-0812">Transmembrane</keyword>
<keyword evidence="2" id="KW-0472">Membrane</keyword>
<protein>
    <recommendedName>
        <fullName evidence="5">5-bromo-4-chloroindolyl phosphate hydrolysis protein</fullName>
    </recommendedName>
</protein>
<sequence>MAQRFGGKYSPDAPSPGQAAKAPALAPPLPGRARIQVLMGLAILPVATSLMQDGAIALAGNLLSGAAIFAGAVVTREGLKAEAAWTTRKIARRPAVPRKILGGVLVGLGVALGSMTGLSGLLAAVVYGAVALGLHLTAFGLDPMRDKGMEGVDAFQTDRVARTIEEAEKHLAAMKDAVLRARDREAERRVDLVIAQAREMFRAVEDDPRDLSTARKYLGVYLMGARDATAKFADVYAQTKDAAVKADYFALLDDLERGMEAKRETLLITDRTDLDVEIEVLRDRLKRDGLPTGE</sequence>
<feature type="region of interest" description="Disordered" evidence="1">
    <location>
        <begin position="1"/>
        <end position="24"/>
    </location>
</feature>
<gene>
    <name evidence="3" type="ORF">JANAI62_01790</name>
</gene>
<evidence type="ECO:0000313" key="3">
    <source>
        <dbReference type="EMBL" id="GIT93556.1"/>
    </source>
</evidence>
<feature type="transmembrane region" description="Helical" evidence="2">
    <location>
        <begin position="96"/>
        <end position="115"/>
    </location>
</feature>
<evidence type="ECO:0008006" key="5">
    <source>
        <dbReference type="Google" id="ProtNLM"/>
    </source>
</evidence>
<dbReference type="InterPro" id="IPR018770">
    <property type="entry name" value="ChloroindolylP_hydrolase"/>
</dbReference>
<accession>A0ABQ4NH04</accession>
<keyword evidence="4" id="KW-1185">Reference proteome</keyword>
<dbReference type="EMBL" id="BPFH01000001">
    <property type="protein sequence ID" value="GIT93556.1"/>
    <property type="molecule type" value="Genomic_DNA"/>
</dbReference>